<evidence type="ECO:0000256" key="1">
    <source>
        <dbReference type="ARBA" id="ARBA00004429"/>
    </source>
</evidence>
<evidence type="ECO:0000256" key="10">
    <source>
        <dbReference type="SAM" id="Phobius"/>
    </source>
</evidence>
<accession>A0ABY9QZF7</accession>
<feature type="transmembrane region" description="Helical" evidence="10">
    <location>
        <begin position="867"/>
        <end position="887"/>
    </location>
</feature>
<evidence type="ECO:0000313" key="12">
    <source>
        <dbReference type="Proteomes" id="UP001180616"/>
    </source>
</evidence>
<feature type="transmembrane region" description="Helical" evidence="10">
    <location>
        <begin position="536"/>
        <end position="553"/>
    </location>
</feature>
<protein>
    <submittedName>
        <fullName evidence="11">Multidrug efflux RND transporter permease subunit</fullName>
    </submittedName>
</protein>
<dbReference type="SUPFAM" id="SSF82866">
    <property type="entry name" value="Multidrug efflux transporter AcrB transmembrane domain"/>
    <property type="match status" value="2"/>
</dbReference>
<keyword evidence="8 10" id="KW-0472">Membrane</keyword>
<keyword evidence="4" id="KW-1003">Cell membrane</keyword>
<feature type="transmembrane region" description="Helical" evidence="10">
    <location>
        <begin position="395"/>
        <end position="415"/>
    </location>
</feature>
<dbReference type="InterPro" id="IPR001036">
    <property type="entry name" value="Acrflvin-R"/>
</dbReference>
<evidence type="ECO:0000256" key="8">
    <source>
        <dbReference type="ARBA" id="ARBA00023136"/>
    </source>
</evidence>
<evidence type="ECO:0000256" key="7">
    <source>
        <dbReference type="ARBA" id="ARBA00022989"/>
    </source>
</evidence>
<dbReference type="RefSeq" id="WP_309540548.1">
    <property type="nucleotide sequence ID" value="NZ_CP133659.1"/>
</dbReference>
<dbReference type="PANTHER" id="PTHR32063">
    <property type="match status" value="1"/>
</dbReference>
<feature type="region of interest" description="Disordered" evidence="9">
    <location>
        <begin position="1055"/>
        <end position="1078"/>
    </location>
</feature>
<evidence type="ECO:0000256" key="9">
    <source>
        <dbReference type="SAM" id="MobiDB-lite"/>
    </source>
</evidence>
<dbReference type="Pfam" id="PF00873">
    <property type="entry name" value="ACR_tran"/>
    <property type="match status" value="1"/>
</dbReference>
<dbReference type="Gene3D" id="3.30.70.1440">
    <property type="entry name" value="Multidrug efflux transporter AcrB pore domain"/>
    <property type="match status" value="1"/>
</dbReference>
<dbReference type="Gene3D" id="3.30.2090.10">
    <property type="entry name" value="Multidrug efflux transporter AcrB TolC docking domain, DN and DC subdomains"/>
    <property type="match status" value="2"/>
</dbReference>
<evidence type="ECO:0000256" key="6">
    <source>
        <dbReference type="ARBA" id="ARBA00022692"/>
    </source>
</evidence>
<dbReference type="Gene3D" id="3.30.70.1430">
    <property type="entry name" value="Multidrug efflux transporter AcrB pore domain"/>
    <property type="match status" value="2"/>
</dbReference>
<keyword evidence="12" id="KW-1185">Reference proteome</keyword>
<organism evidence="11 12">
    <name type="scientific">Nitratidesulfovibrio liaohensis</name>
    <dbReference type="NCBI Taxonomy" id="2604158"/>
    <lineage>
        <taxon>Bacteria</taxon>
        <taxon>Pseudomonadati</taxon>
        <taxon>Thermodesulfobacteriota</taxon>
        <taxon>Desulfovibrionia</taxon>
        <taxon>Desulfovibrionales</taxon>
        <taxon>Desulfovibrionaceae</taxon>
        <taxon>Nitratidesulfovibrio</taxon>
    </lineage>
</organism>
<keyword evidence="5" id="KW-0997">Cell inner membrane</keyword>
<reference evidence="11" key="1">
    <citation type="submission" date="2023-09" db="EMBL/GenBank/DDBJ databases">
        <authorList>
            <consortium name="CW5 consortium"/>
            <person name="Lu C.-W."/>
        </authorList>
    </citation>
    <scope>NUCLEOTIDE SEQUENCE</scope>
    <source>
        <strain evidence="11">KPS</strain>
    </source>
</reference>
<dbReference type="SUPFAM" id="SSF82714">
    <property type="entry name" value="Multidrug efflux transporter AcrB TolC docking domain, DN and DC subdomains"/>
    <property type="match status" value="2"/>
</dbReference>
<dbReference type="EMBL" id="CP133659">
    <property type="protein sequence ID" value="WMW64456.1"/>
    <property type="molecule type" value="Genomic_DNA"/>
</dbReference>
<keyword evidence="3" id="KW-0813">Transport</keyword>
<evidence type="ECO:0000256" key="5">
    <source>
        <dbReference type="ARBA" id="ARBA00022519"/>
    </source>
</evidence>
<name>A0ABY9QZF7_9BACT</name>
<comment type="similarity">
    <text evidence="2">Belongs to the resistance-nodulation-cell division (RND) (TC 2.A.6) family.</text>
</comment>
<dbReference type="InterPro" id="IPR027463">
    <property type="entry name" value="AcrB_DN_DC_subdom"/>
</dbReference>
<feature type="transmembrane region" description="Helical" evidence="10">
    <location>
        <begin position="894"/>
        <end position="916"/>
    </location>
</feature>
<dbReference type="PANTHER" id="PTHR32063:SF76">
    <property type="entry name" value="EFFLUX PUMP MEMBRANE TRANSPORTER"/>
    <property type="match status" value="1"/>
</dbReference>
<feature type="transmembrane region" description="Helical" evidence="10">
    <location>
        <begin position="368"/>
        <end position="389"/>
    </location>
</feature>
<feature type="transmembrane region" description="Helical" evidence="10">
    <location>
        <begin position="999"/>
        <end position="1022"/>
    </location>
</feature>
<gene>
    <name evidence="11" type="ORF">KPS_002473</name>
</gene>
<sequence>MISRFFIHRPIFACVISIVIMLAGFMAMRALPIAQYPEIVPPQVIVSATYPGASPEVIAATVASPLEQQINGVDGMLYMNSVSAGNGQMTISVSFAVGTDPDQATINVNNRVQAATASLPEEVRRQGVTVTKRSPSILQVVNTFSPDGRYDSVYISNYVLVNVVDELKRLPGVGDASIFGAKDYSMRIWLHPDKLAQLKLTPSDVTQAIREQNAQFAAGRIGQEPSSSPLELNYLVTTQGRLATPEEFENIILRAEPDGSTLLLKHVARVELGAKDYDMRTQLNGKPTVAVGVYLAPGANALETADRVAAKMQELSQRFPDGISFSIPYDTTKFVRISINEVVHTLMEAMVLVFLVVFLFLQNWRATLIPCLAVPVSIVGTFAGMYALGFSINTLTLFGLVLAIGIVVDDAIVVLENVERIMSSERLTPRKATLKAMEEVTGPVIAIVLVLCSVFVPVAFMGGLAGQMYKQFAITIAVSVVISGLVALTLTPALCALMLKPGHHEPPAFFRWFNAWFERVTHRYTGGVTFLIRRTGLALVLFACLGGATWHLFQIVPGGLAPDEDQGYIIGLYILPDGASLQRSRVVADLMDKSHMEDPRVANLITLTGLDLLSGMPKPNFVTAFVPLKPWDERKGPGQSSFDYARKVFGVGMGVPEGVVLAFNPPPISGMSNTGGFEVYVQNRGEGDSKALAAMVGKLTAAAAKRPELAGVQTTFSANAPQLFISLDRNKAKALGVPINTIFDTMQATFGASYVNDFNKFGRTYKVQLQSEADFRARPADVANVFVRSSSGEMIPLTALVDVKEVTGPEVVERFNVFPAAKVVGGPAAGYSSGQAIAAIEEVAAEVMPPDYTLAWSGSAYQEKQTGGSSSLVFVLGLVMVFLILAAQYEKWSLPLAVIMAVPFALFGAICAVWLRGLANDVYLQISLVTLIGLAAKNAILIVEFAVIKRHEGLSLVESAIEAARLRFRPIIMTSLAFVLGCVPLAISTGAGAASRHSIGTGVIGGMLAATFIATFFIPMFYRLIMGISERMRGTEAMRTMAVGKYCEEERHSAFEDLPPDNAAGAGDDACNKEKRHD</sequence>
<comment type="subcellular location">
    <subcellularLocation>
        <location evidence="1">Cell inner membrane</location>
        <topology evidence="1">Multi-pass membrane protein</topology>
    </subcellularLocation>
</comment>
<dbReference type="NCBIfam" id="NF000282">
    <property type="entry name" value="RND_permease_1"/>
    <property type="match status" value="1"/>
</dbReference>
<feature type="transmembrane region" description="Helical" evidence="10">
    <location>
        <begin position="472"/>
        <end position="499"/>
    </location>
</feature>
<dbReference type="NCBIfam" id="TIGR00915">
    <property type="entry name" value="2A0602"/>
    <property type="match status" value="1"/>
</dbReference>
<evidence type="ECO:0000256" key="3">
    <source>
        <dbReference type="ARBA" id="ARBA00022448"/>
    </source>
</evidence>
<dbReference type="Proteomes" id="UP001180616">
    <property type="component" value="Chromosome"/>
</dbReference>
<feature type="transmembrane region" description="Helical" evidence="10">
    <location>
        <begin position="342"/>
        <end position="361"/>
    </location>
</feature>
<feature type="transmembrane region" description="Helical" evidence="10">
    <location>
        <begin position="922"/>
        <end position="947"/>
    </location>
</feature>
<feature type="transmembrane region" description="Helical" evidence="10">
    <location>
        <begin position="436"/>
        <end position="460"/>
    </location>
</feature>
<dbReference type="InterPro" id="IPR004764">
    <property type="entry name" value="MdtF-like"/>
</dbReference>
<dbReference type="SUPFAM" id="SSF82693">
    <property type="entry name" value="Multidrug efflux transporter AcrB pore domain, PN1, PN2, PC1 and PC2 subdomains"/>
    <property type="match status" value="4"/>
</dbReference>
<dbReference type="Gene3D" id="3.30.70.1320">
    <property type="entry name" value="Multidrug efflux transporter AcrB pore domain like"/>
    <property type="match status" value="1"/>
</dbReference>
<evidence type="ECO:0000256" key="2">
    <source>
        <dbReference type="ARBA" id="ARBA00010942"/>
    </source>
</evidence>
<feature type="transmembrane region" description="Helical" evidence="10">
    <location>
        <begin position="968"/>
        <end position="987"/>
    </location>
</feature>
<evidence type="ECO:0000256" key="4">
    <source>
        <dbReference type="ARBA" id="ARBA00022475"/>
    </source>
</evidence>
<keyword evidence="6 10" id="KW-0812">Transmembrane</keyword>
<dbReference type="Gene3D" id="1.20.1640.10">
    <property type="entry name" value="Multidrug efflux transporter AcrB transmembrane domain"/>
    <property type="match status" value="2"/>
</dbReference>
<proteinExistence type="inferred from homology"/>
<dbReference type="PRINTS" id="PR00702">
    <property type="entry name" value="ACRIFLAVINRP"/>
</dbReference>
<evidence type="ECO:0000313" key="11">
    <source>
        <dbReference type="EMBL" id="WMW64456.1"/>
    </source>
</evidence>
<keyword evidence="7 10" id="KW-1133">Transmembrane helix</keyword>
<feature type="transmembrane region" description="Helical" evidence="10">
    <location>
        <begin position="12"/>
        <end position="31"/>
    </location>
</feature>